<dbReference type="GO" id="GO:0003677">
    <property type="term" value="F:DNA binding"/>
    <property type="evidence" value="ECO:0007669"/>
    <property type="project" value="InterPro"/>
</dbReference>
<dbReference type="InterPro" id="IPR011010">
    <property type="entry name" value="DNA_brk_join_enz"/>
</dbReference>
<gene>
    <name evidence="2" type="ORF">Xhom_02644</name>
</gene>
<reference evidence="2 3" key="1">
    <citation type="journal article" date="2017" name="Nat. Microbiol.">
        <title>Natural product diversity associated with the nematode symbionts Photorhabdus and Xenorhabdus.</title>
        <authorList>
            <person name="Tobias N.J."/>
            <person name="Wolff H."/>
            <person name="Djahanschiri B."/>
            <person name="Grundmann F."/>
            <person name="Kronenwerth M."/>
            <person name="Shi Y.M."/>
            <person name="Simonyi S."/>
            <person name="Grun P."/>
            <person name="Shapiro-Ilan D."/>
            <person name="Pidot S.J."/>
            <person name="Stinear T.P."/>
            <person name="Ebersberger I."/>
            <person name="Bode H.B."/>
        </authorList>
    </citation>
    <scope>NUCLEOTIDE SEQUENCE [LARGE SCALE GENOMIC DNA]</scope>
    <source>
        <strain evidence="2 3">DSM 17903</strain>
    </source>
</reference>
<dbReference type="SUPFAM" id="SSF56349">
    <property type="entry name" value="DNA breaking-rejoining enzymes"/>
    <property type="match status" value="1"/>
</dbReference>
<organism evidence="2 3">
    <name type="scientific">Xenorhabdus hominickii</name>
    <dbReference type="NCBI Taxonomy" id="351679"/>
    <lineage>
        <taxon>Bacteria</taxon>
        <taxon>Pseudomonadati</taxon>
        <taxon>Pseudomonadota</taxon>
        <taxon>Gammaproteobacteria</taxon>
        <taxon>Enterobacterales</taxon>
        <taxon>Morganellaceae</taxon>
        <taxon>Xenorhabdus</taxon>
    </lineage>
</organism>
<evidence type="ECO:0000313" key="3">
    <source>
        <dbReference type="Proteomes" id="UP000225433"/>
    </source>
</evidence>
<comment type="caution">
    <text evidence="2">The sequence shown here is derived from an EMBL/GenBank/DDBJ whole genome shotgun (WGS) entry which is preliminary data.</text>
</comment>
<keyword evidence="1" id="KW-0233">DNA recombination</keyword>
<evidence type="ECO:0000313" key="2">
    <source>
        <dbReference type="EMBL" id="PHM54693.1"/>
    </source>
</evidence>
<sequence>MLDPVIDSLKSQALMTRSIEVDVSTREFGKKRTDSCTFVFQPLITACNGLKTHFYSPSGFGQIWVTLVRRSGVRHRKAYQTRHIYACWMLSAGANPSFIESNGACFITNGT</sequence>
<dbReference type="AlphaFoldDB" id="A0A2G0Q667"/>
<dbReference type="Gene3D" id="1.10.443.10">
    <property type="entry name" value="Intergrase catalytic core"/>
    <property type="match status" value="1"/>
</dbReference>
<dbReference type="GO" id="GO:0006310">
    <property type="term" value="P:DNA recombination"/>
    <property type="evidence" value="ECO:0007669"/>
    <property type="project" value="UniProtKB-KW"/>
</dbReference>
<protein>
    <submittedName>
        <fullName evidence="2">Integrase</fullName>
    </submittedName>
</protein>
<name>A0A2G0Q667_XENHO</name>
<dbReference type="InterPro" id="IPR013762">
    <property type="entry name" value="Integrase-like_cat_sf"/>
</dbReference>
<dbReference type="Proteomes" id="UP000225433">
    <property type="component" value="Unassembled WGS sequence"/>
</dbReference>
<evidence type="ECO:0000256" key="1">
    <source>
        <dbReference type="ARBA" id="ARBA00023172"/>
    </source>
</evidence>
<accession>A0A2G0Q667</accession>
<proteinExistence type="predicted"/>
<dbReference type="GO" id="GO:0015074">
    <property type="term" value="P:DNA integration"/>
    <property type="evidence" value="ECO:0007669"/>
    <property type="project" value="InterPro"/>
</dbReference>
<dbReference type="EMBL" id="NJAI01000004">
    <property type="protein sequence ID" value="PHM54693.1"/>
    <property type="molecule type" value="Genomic_DNA"/>
</dbReference>